<protein>
    <submittedName>
        <fullName evidence="10">Methyl-accepting chemotaxis protein</fullName>
    </submittedName>
</protein>
<dbReference type="AlphaFoldDB" id="A0AAE6YYM6"/>
<dbReference type="CDD" id="cd06225">
    <property type="entry name" value="HAMP"/>
    <property type="match status" value="1"/>
</dbReference>
<organism evidence="10 11">
    <name type="scientific">Dickeya zeae</name>
    <dbReference type="NCBI Taxonomy" id="204042"/>
    <lineage>
        <taxon>Bacteria</taxon>
        <taxon>Pseudomonadati</taxon>
        <taxon>Pseudomonadota</taxon>
        <taxon>Gammaproteobacteria</taxon>
        <taxon>Enterobacterales</taxon>
        <taxon>Pectobacteriaceae</taxon>
        <taxon>Dickeya</taxon>
    </lineage>
</organism>
<dbReference type="PRINTS" id="PR00260">
    <property type="entry name" value="CHEMTRNSDUCR"/>
</dbReference>
<evidence type="ECO:0000256" key="5">
    <source>
        <dbReference type="ARBA" id="ARBA00029447"/>
    </source>
</evidence>
<dbReference type="Pfam" id="PF00015">
    <property type="entry name" value="MCPsignal"/>
    <property type="match status" value="1"/>
</dbReference>
<gene>
    <name evidence="10" type="ORF">DWG24_07720</name>
</gene>
<dbReference type="InterPro" id="IPR004089">
    <property type="entry name" value="MCPsignal_dom"/>
</dbReference>
<dbReference type="SMART" id="SM00304">
    <property type="entry name" value="HAMP"/>
    <property type="match status" value="1"/>
</dbReference>
<dbReference type="SUPFAM" id="SSF58104">
    <property type="entry name" value="Methyl-accepting chemotaxis protein (MCP) signaling domain"/>
    <property type="match status" value="1"/>
</dbReference>
<dbReference type="Proteomes" id="UP000500801">
    <property type="component" value="Chromosome"/>
</dbReference>
<dbReference type="EMBL" id="CP033622">
    <property type="protein sequence ID" value="QIZ50672.1"/>
    <property type="molecule type" value="Genomic_DNA"/>
</dbReference>
<dbReference type="InterPro" id="IPR024478">
    <property type="entry name" value="HlyB_4HB_MCP"/>
</dbReference>
<dbReference type="InterPro" id="IPR004090">
    <property type="entry name" value="Chemotax_Me-accpt_rcpt"/>
</dbReference>
<dbReference type="InterPro" id="IPR051310">
    <property type="entry name" value="MCP_chemotaxis"/>
</dbReference>
<dbReference type="PANTHER" id="PTHR43531:SF14">
    <property type="entry name" value="METHYL-ACCEPTING CHEMOTAXIS PROTEIN I-RELATED"/>
    <property type="match status" value="1"/>
</dbReference>
<evidence type="ECO:0000256" key="3">
    <source>
        <dbReference type="ARBA" id="ARBA00022500"/>
    </source>
</evidence>
<keyword evidence="4 6" id="KW-0807">Transducer</keyword>
<evidence type="ECO:0000256" key="1">
    <source>
        <dbReference type="ARBA" id="ARBA00004370"/>
    </source>
</evidence>
<comment type="similarity">
    <text evidence="5">Belongs to the methyl-accepting chemotaxis (MCP) protein family.</text>
</comment>
<evidence type="ECO:0000256" key="4">
    <source>
        <dbReference type="ARBA" id="ARBA00023224"/>
    </source>
</evidence>
<dbReference type="CDD" id="cd11386">
    <property type="entry name" value="MCP_signal"/>
    <property type="match status" value="1"/>
</dbReference>
<dbReference type="PROSITE" id="PS50885">
    <property type="entry name" value="HAMP"/>
    <property type="match status" value="1"/>
</dbReference>
<feature type="domain" description="Methyl-accepting transducer" evidence="8">
    <location>
        <begin position="265"/>
        <end position="494"/>
    </location>
</feature>
<dbReference type="PANTHER" id="PTHR43531">
    <property type="entry name" value="PROTEIN ICFG"/>
    <property type="match status" value="1"/>
</dbReference>
<evidence type="ECO:0000256" key="6">
    <source>
        <dbReference type="PROSITE-ProRule" id="PRU00284"/>
    </source>
</evidence>
<sequence>MKISTRLWSFTGMLSLGILIMGAIGMFTAEKANQSLKTVYEDRTVVLAQLEKMEWLMQRNRILLMDMLLLPDAANKQQRVEELNQNTTRIDQVWNEYRATYLTPQETRLADQFAENLQHYNREGIQPTDAAIRAGQMEQAIRIYDSKVSPLEKQSHAILSQLVTLQVDVAKEEYTDSVQRYQWLKTLAILAVLAGISGAVIFGWLMVRGIVRSLLQAQSAAEAVANGDLTYPITVRGRDEITVVLNTLSHMQDSLGRIVTQVRHGAESVRMASGEIAHGNHDLSARTESQASALEQTAASMEQLSATVKQNADNARQANHLAQTASQVAEQGGSVVTEVVDTMREINDSAQRIADIISVIDGIAFQTNILALNAAVEAARAGEQGRGFSVVAGEVRALAQRSAESAREIKVLISSSVERIESGSTLADKAGSTMHDVVNSIRRVTDIMGEISSASHEQSSGVSQIGEAVVSMERTTQQNAALVEEMAAAAGSLSGQAEELVQAVGVFRLSERAPGVVPDTRSAEQATEQAWLPSYQ</sequence>
<evidence type="ECO:0000259" key="8">
    <source>
        <dbReference type="PROSITE" id="PS50111"/>
    </source>
</evidence>
<dbReference type="Gene3D" id="1.10.287.950">
    <property type="entry name" value="Methyl-accepting chemotaxis protein"/>
    <property type="match status" value="1"/>
</dbReference>
<keyword evidence="7" id="KW-0812">Transmembrane</keyword>
<accession>A0AAE6YYM6</accession>
<dbReference type="InterPro" id="IPR003660">
    <property type="entry name" value="HAMP_dom"/>
</dbReference>
<dbReference type="GO" id="GO:0005886">
    <property type="term" value="C:plasma membrane"/>
    <property type="evidence" value="ECO:0007669"/>
    <property type="project" value="TreeGrafter"/>
</dbReference>
<keyword evidence="7" id="KW-1133">Transmembrane helix</keyword>
<keyword evidence="7" id="KW-0472">Membrane</keyword>
<keyword evidence="2" id="KW-0488">Methylation</keyword>
<name>A0AAE6YYM6_9GAMM</name>
<comment type="subcellular location">
    <subcellularLocation>
        <location evidence="1">Membrane</location>
    </subcellularLocation>
</comment>
<evidence type="ECO:0000256" key="2">
    <source>
        <dbReference type="ARBA" id="ARBA00022481"/>
    </source>
</evidence>
<feature type="transmembrane region" description="Helical" evidence="7">
    <location>
        <begin position="187"/>
        <end position="207"/>
    </location>
</feature>
<dbReference type="PROSITE" id="PS50111">
    <property type="entry name" value="CHEMOTAXIS_TRANSDUC_2"/>
    <property type="match status" value="1"/>
</dbReference>
<dbReference type="GO" id="GO:0006935">
    <property type="term" value="P:chemotaxis"/>
    <property type="evidence" value="ECO:0007669"/>
    <property type="project" value="UniProtKB-KW"/>
</dbReference>
<dbReference type="GO" id="GO:0007165">
    <property type="term" value="P:signal transduction"/>
    <property type="evidence" value="ECO:0007669"/>
    <property type="project" value="UniProtKB-KW"/>
</dbReference>
<reference evidence="10 11" key="1">
    <citation type="submission" date="2018-11" db="EMBL/GenBank/DDBJ databases">
        <title>Complete genome sequence of Dickeya zeae strain CE1 infecting Canna edulis Ker-Gawl. in China.</title>
        <authorList>
            <person name="Zhang J."/>
            <person name="Lin B."/>
            <person name="Shen H."/>
            <person name="Jiang S."/>
            <person name="Pu X."/>
            <person name="Sun D."/>
        </authorList>
    </citation>
    <scope>NUCLEOTIDE SEQUENCE [LARGE SCALE GENOMIC DNA]</scope>
    <source>
        <strain evidence="10 11">CE1</strain>
    </source>
</reference>
<dbReference type="RefSeq" id="WP_168362098.1">
    <property type="nucleotide sequence ID" value="NZ_CP033622.1"/>
</dbReference>
<feature type="domain" description="HAMP" evidence="9">
    <location>
        <begin position="208"/>
        <end position="260"/>
    </location>
</feature>
<evidence type="ECO:0000313" key="11">
    <source>
        <dbReference type="Proteomes" id="UP000500801"/>
    </source>
</evidence>
<evidence type="ECO:0000259" key="9">
    <source>
        <dbReference type="PROSITE" id="PS50885"/>
    </source>
</evidence>
<proteinExistence type="inferred from homology"/>
<dbReference type="Pfam" id="PF12729">
    <property type="entry name" value="4HB_MCP_1"/>
    <property type="match status" value="1"/>
</dbReference>
<dbReference type="SMART" id="SM00283">
    <property type="entry name" value="MA"/>
    <property type="match status" value="1"/>
</dbReference>
<dbReference type="GO" id="GO:0004888">
    <property type="term" value="F:transmembrane signaling receptor activity"/>
    <property type="evidence" value="ECO:0007669"/>
    <property type="project" value="InterPro"/>
</dbReference>
<dbReference type="Pfam" id="PF00672">
    <property type="entry name" value="HAMP"/>
    <property type="match status" value="1"/>
</dbReference>
<feature type="transmembrane region" description="Helical" evidence="7">
    <location>
        <begin position="6"/>
        <end position="27"/>
    </location>
</feature>
<evidence type="ECO:0000313" key="10">
    <source>
        <dbReference type="EMBL" id="QIZ50672.1"/>
    </source>
</evidence>
<dbReference type="FunFam" id="1.10.287.950:FF:000001">
    <property type="entry name" value="Methyl-accepting chemotaxis sensory transducer"/>
    <property type="match status" value="1"/>
</dbReference>
<keyword evidence="3" id="KW-0145">Chemotaxis</keyword>
<evidence type="ECO:0000256" key="7">
    <source>
        <dbReference type="SAM" id="Phobius"/>
    </source>
</evidence>